<feature type="region of interest" description="Disordered" evidence="1">
    <location>
        <begin position="9"/>
        <end position="46"/>
    </location>
</feature>
<dbReference type="AlphaFoldDB" id="A0A2N9F3M5"/>
<feature type="transmembrane region" description="Helical" evidence="2">
    <location>
        <begin position="458"/>
        <end position="480"/>
    </location>
</feature>
<feature type="transmembrane region" description="Helical" evidence="2">
    <location>
        <begin position="172"/>
        <end position="192"/>
    </location>
</feature>
<evidence type="ECO:0000256" key="1">
    <source>
        <dbReference type="SAM" id="MobiDB-lite"/>
    </source>
</evidence>
<gene>
    <name evidence="3" type="ORF">FSB_LOCUS13458</name>
</gene>
<feature type="transmembrane region" description="Helical" evidence="2">
    <location>
        <begin position="363"/>
        <end position="382"/>
    </location>
</feature>
<keyword evidence="2" id="KW-0812">Transmembrane</keyword>
<name>A0A2N9F3M5_FAGSY</name>
<feature type="transmembrane region" description="Helical" evidence="2">
    <location>
        <begin position="145"/>
        <end position="165"/>
    </location>
</feature>
<feature type="transmembrane region" description="Helical" evidence="2">
    <location>
        <begin position="421"/>
        <end position="446"/>
    </location>
</feature>
<feature type="transmembrane region" description="Helical" evidence="2">
    <location>
        <begin position="486"/>
        <end position="504"/>
    </location>
</feature>
<accession>A0A2N9F3M5</accession>
<evidence type="ECO:0000313" key="3">
    <source>
        <dbReference type="EMBL" id="SPC85576.1"/>
    </source>
</evidence>
<keyword evidence="2" id="KW-0472">Membrane</keyword>
<organism evidence="3">
    <name type="scientific">Fagus sylvatica</name>
    <name type="common">Beechnut</name>
    <dbReference type="NCBI Taxonomy" id="28930"/>
    <lineage>
        <taxon>Eukaryota</taxon>
        <taxon>Viridiplantae</taxon>
        <taxon>Streptophyta</taxon>
        <taxon>Embryophyta</taxon>
        <taxon>Tracheophyta</taxon>
        <taxon>Spermatophyta</taxon>
        <taxon>Magnoliopsida</taxon>
        <taxon>eudicotyledons</taxon>
        <taxon>Gunneridae</taxon>
        <taxon>Pentapetalae</taxon>
        <taxon>rosids</taxon>
        <taxon>fabids</taxon>
        <taxon>Fagales</taxon>
        <taxon>Fagaceae</taxon>
        <taxon>Fagus</taxon>
    </lineage>
</organism>
<evidence type="ECO:0000256" key="2">
    <source>
        <dbReference type="SAM" id="Phobius"/>
    </source>
</evidence>
<dbReference type="SUPFAM" id="SSF103473">
    <property type="entry name" value="MFS general substrate transporter"/>
    <property type="match status" value="1"/>
</dbReference>
<feature type="transmembrane region" description="Helical" evidence="2">
    <location>
        <begin position="279"/>
        <end position="300"/>
    </location>
</feature>
<feature type="transmembrane region" description="Helical" evidence="2">
    <location>
        <begin position="242"/>
        <end position="267"/>
    </location>
</feature>
<keyword evidence="2" id="KW-1133">Transmembrane helix</keyword>
<proteinExistence type="predicted"/>
<reference evidence="3" key="1">
    <citation type="submission" date="2018-02" db="EMBL/GenBank/DDBJ databases">
        <authorList>
            <person name="Cohen D.B."/>
            <person name="Kent A.D."/>
        </authorList>
    </citation>
    <scope>NUCLEOTIDE SEQUENCE</scope>
</reference>
<dbReference type="Gene3D" id="1.20.1250.20">
    <property type="entry name" value="MFS general substrate transporter like domains"/>
    <property type="match status" value="1"/>
</dbReference>
<protein>
    <recommendedName>
        <fullName evidence="4">Major facilitator superfamily (MFS) profile domain-containing protein</fullName>
    </recommendedName>
</protein>
<feature type="compositionally biased region" description="Basic and acidic residues" evidence="1">
    <location>
        <begin position="27"/>
        <end position="38"/>
    </location>
</feature>
<feature type="transmembrane region" description="Helical" evidence="2">
    <location>
        <begin position="394"/>
        <end position="415"/>
    </location>
</feature>
<feature type="transmembrane region" description="Helical" evidence="2">
    <location>
        <begin position="68"/>
        <end position="91"/>
    </location>
</feature>
<feature type="transmembrane region" description="Helical" evidence="2">
    <location>
        <begin position="332"/>
        <end position="357"/>
    </location>
</feature>
<dbReference type="PANTHER" id="PTHR37891:SF1">
    <property type="entry name" value="OS06G0113900 PROTEIN"/>
    <property type="match status" value="1"/>
</dbReference>
<dbReference type="InterPro" id="IPR036259">
    <property type="entry name" value="MFS_trans_sf"/>
</dbReference>
<dbReference type="PANTHER" id="PTHR37891">
    <property type="entry name" value="OS06G0113900 PROTEIN"/>
    <property type="match status" value="1"/>
</dbReference>
<evidence type="ECO:0008006" key="4">
    <source>
        <dbReference type="Google" id="ProtNLM"/>
    </source>
</evidence>
<dbReference type="EMBL" id="OIVN01000788">
    <property type="protein sequence ID" value="SPC85576.1"/>
    <property type="molecule type" value="Genomic_DNA"/>
</dbReference>
<sequence length="547" mass="60104">MAEMILDIETIQEESTTSTSTPMGNGHETEIKMEKLPEKEEEEEGYSKGYVSLDDYEEKPARVEVLGWYFYGFCTYLIHSVLIPIVFPLIVSQTVSWPPQPAQGWDKSPRGLVCREKETNLYQRLTHRSITGNNHNFSPLEWTSISWSIGLILAAPILGSISFNLDYGSQQVLIAAAATAIGAIFCLPVGLFKTVWIFLPYIAAIVAAHTVSTACHTRQLGLMVSSFRPTTLQQHGIPIRRAVSGWFSIFATVAGCVGSAIISAFTYHMLRGSLDQEFISLWIVSIFSGLMWFGGMVHVFTSHRSKTNPTIPNSKLLYAFSIFKYPRAIGSLVGVFLSSFTTMCIFTGGVLFIVGQLCLKPVVLLYFWLVYFIFPLISLPLCQPLQHFLKADAVKMQQLGFLLSTATSGAGFYFQEKNWKVTVVVIFAAVQGTSTGLLHAFGRVLLLDCSPSGKEGAFSIWFSWIKSLGTFAGFAVSSAVPGKIGTSFGIAFCSAMLGIVMFILGNFSDFDGAEDEGHVKDDSERGSPVHGLDAVAETKEHVLQETP</sequence>